<dbReference type="EMBL" id="JARJLG010000002">
    <property type="protein sequence ID" value="KAJ7783945.1"/>
    <property type="molecule type" value="Genomic_DNA"/>
</dbReference>
<evidence type="ECO:0000313" key="3">
    <source>
        <dbReference type="Proteomes" id="UP001215280"/>
    </source>
</evidence>
<accession>A0AAD7KER5</accession>
<organism evidence="2 3">
    <name type="scientific">Mycena maculata</name>
    <dbReference type="NCBI Taxonomy" id="230809"/>
    <lineage>
        <taxon>Eukaryota</taxon>
        <taxon>Fungi</taxon>
        <taxon>Dikarya</taxon>
        <taxon>Basidiomycota</taxon>
        <taxon>Agaricomycotina</taxon>
        <taxon>Agaricomycetes</taxon>
        <taxon>Agaricomycetidae</taxon>
        <taxon>Agaricales</taxon>
        <taxon>Marasmiineae</taxon>
        <taxon>Mycenaceae</taxon>
        <taxon>Mycena</taxon>
    </lineage>
</organism>
<feature type="region of interest" description="Disordered" evidence="1">
    <location>
        <begin position="35"/>
        <end position="58"/>
    </location>
</feature>
<dbReference type="Proteomes" id="UP001215280">
    <property type="component" value="Unassembled WGS sequence"/>
</dbReference>
<gene>
    <name evidence="2" type="ORF">DFH07DRAFT_789689</name>
</gene>
<name>A0AAD7KER5_9AGAR</name>
<evidence type="ECO:0000256" key="1">
    <source>
        <dbReference type="SAM" id="MobiDB-lite"/>
    </source>
</evidence>
<feature type="compositionally biased region" description="Polar residues" evidence="1">
    <location>
        <begin position="35"/>
        <end position="45"/>
    </location>
</feature>
<reference evidence="2" key="1">
    <citation type="submission" date="2023-03" db="EMBL/GenBank/DDBJ databases">
        <title>Massive genome expansion in bonnet fungi (Mycena s.s.) driven by repeated elements and novel gene families across ecological guilds.</title>
        <authorList>
            <consortium name="Lawrence Berkeley National Laboratory"/>
            <person name="Harder C.B."/>
            <person name="Miyauchi S."/>
            <person name="Viragh M."/>
            <person name="Kuo A."/>
            <person name="Thoen E."/>
            <person name="Andreopoulos B."/>
            <person name="Lu D."/>
            <person name="Skrede I."/>
            <person name="Drula E."/>
            <person name="Henrissat B."/>
            <person name="Morin E."/>
            <person name="Kohler A."/>
            <person name="Barry K."/>
            <person name="LaButti K."/>
            <person name="Morin E."/>
            <person name="Salamov A."/>
            <person name="Lipzen A."/>
            <person name="Mereny Z."/>
            <person name="Hegedus B."/>
            <person name="Baldrian P."/>
            <person name="Stursova M."/>
            <person name="Weitz H."/>
            <person name="Taylor A."/>
            <person name="Grigoriev I.V."/>
            <person name="Nagy L.G."/>
            <person name="Martin F."/>
            <person name="Kauserud H."/>
        </authorList>
    </citation>
    <scope>NUCLEOTIDE SEQUENCE</scope>
    <source>
        <strain evidence="2">CBHHK188m</strain>
    </source>
</reference>
<proteinExistence type="predicted"/>
<protein>
    <submittedName>
        <fullName evidence="2">Uncharacterized protein</fullName>
    </submittedName>
</protein>
<dbReference type="AlphaFoldDB" id="A0AAD7KER5"/>
<keyword evidence="3" id="KW-1185">Reference proteome</keyword>
<comment type="caution">
    <text evidence="2">The sequence shown here is derived from an EMBL/GenBank/DDBJ whole genome shotgun (WGS) entry which is preliminary data.</text>
</comment>
<evidence type="ECO:0000313" key="2">
    <source>
        <dbReference type="EMBL" id="KAJ7783945.1"/>
    </source>
</evidence>
<sequence>MLRSWTFCSSSALRPSARALASKSITAPTWFRQYSASTPESTPSVTKPELPELSLPEKSSAPLVDSDFSQYLEPLYRRGWVLTINHAPRENRPEVDGVLRRNLKFSKFKDLVAFVENPQNVPVGNLNILPTLIANVGLHSPEGVTRSLIRSAVETETEYRKLAGSDVIEAKVPRGKSQPSSVEKVRTVMAQPARKPSPPVAARAKIDFVPLPPAPPIPAFPAPPLTDVDLATYIAPLIANGWFIRVTSITSKGWAATKGVRSLARAYRFNDSASARQFLTAVVTMMPAPNPESLAGVEVNLAMMEAPARVTITTCSELAPGAPHKYGPSLADVRFAIDLENEVAKNWAGRVDPSAVTPRFVPKTLEDMWNYKTRDSDISRFVFRGSKSATHP</sequence>